<dbReference type="EMBL" id="JACHZF010000037">
    <property type="protein sequence ID" value="MBB3332565.1"/>
    <property type="molecule type" value="Genomic_DNA"/>
</dbReference>
<evidence type="ECO:0000256" key="7">
    <source>
        <dbReference type="ARBA" id="ARBA00022741"/>
    </source>
</evidence>
<comment type="subcellular location">
    <subcellularLocation>
        <location evidence="1">Cell inner membrane</location>
        <topology evidence="1">Multi-pass membrane protein</topology>
    </subcellularLocation>
</comment>
<proteinExistence type="inferred from homology"/>
<dbReference type="CDD" id="cd05387">
    <property type="entry name" value="BY-kinase"/>
    <property type="match status" value="1"/>
</dbReference>
<dbReference type="FunFam" id="3.40.50.300:FF:000527">
    <property type="entry name" value="Tyrosine-protein kinase etk"/>
    <property type="match status" value="1"/>
</dbReference>
<accession>A0A7W5K630</accession>
<dbReference type="AlphaFoldDB" id="A0A7W5K630"/>
<evidence type="ECO:0000313" key="17">
    <source>
        <dbReference type="EMBL" id="MBB3332565.1"/>
    </source>
</evidence>
<keyword evidence="18" id="KW-1185">Reference proteome</keyword>
<evidence type="ECO:0000256" key="14">
    <source>
        <dbReference type="SAM" id="Coils"/>
    </source>
</evidence>
<feature type="domain" description="AAA+ ATPase" evidence="16">
    <location>
        <begin position="547"/>
        <end position="706"/>
    </location>
</feature>
<dbReference type="InterPro" id="IPR032807">
    <property type="entry name" value="GNVR"/>
</dbReference>
<keyword evidence="12" id="KW-0829">Tyrosine-protein kinase</keyword>
<dbReference type="Pfam" id="PF13807">
    <property type="entry name" value="GNVR"/>
    <property type="match status" value="1"/>
</dbReference>
<keyword evidence="9" id="KW-0067">ATP-binding</keyword>
<dbReference type="InterPro" id="IPR027417">
    <property type="entry name" value="P-loop_NTPase"/>
</dbReference>
<evidence type="ECO:0000256" key="12">
    <source>
        <dbReference type="ARBA" id="ARBA00023137"/>
    </source>
</evidence>
<feature type="transmembrane region" description="Helical" evidence="15">
    <location>
        <begin position="33"/>
        <end position="52"/>
    </location>
</feature>
<dbReference type="InterPro" id="IPR003593">
    <property type="entry name" value="AAA+_ATPase"/>
</dbReference>
<dbReference type="SMART" id="SM00382">
    <property type="entry name" value="AAA"/>
    <property type="match status" value="1"/>
</dbReference>
<dbReference type="InterPro" id="IPR050445">
    <property type="entry name" value="Bact_polysacc_biosynth/exp"/>
</dbReference>
<name>A0A7W5K630_9GAMM</name>
<dbReference type="InterPro" id="IPR003856">
    <property type="entry name" value="LPS_length_determ_N"/>
</dbReference>
<evidence type="ECO:0000256" key="9">
    <source>
        <dbReference type="ARBA" id="ARBA00022840"/>
    </source>
</evidence>
<keyword evidence="11 15" id="KW-0472">Membrane</keyword>
<dbReference type="InterPro" id="IPR025669">
    <property type="entry name" value="AAA_dom"/>
</dbReference>
<dbReference type="NCBIfam" id="TIGR01007">
    <property type="entry name" value="eps_fam"/>
    <property type="match status" value="1"/>
</dbReference>
<evidence type="ECO:0000256" key="3">
    <source>
        <dbReference type="ARBA" id="ARBA00022475"/>
    </source>
</evidence>
<keyword evidence="5 17" id="KW-0808">Transferase</keyword>
<dbReference type="Pfam" id="PF13614">
    <property type="entry name" value="AAA_31"/>
    <property type="match status" value="1"/>
</dbReference>
<dbReference type="Pfam" id="PF23607">
    <property type="entry name" value="WZC_N"/>
    <property type="match status" value="1"/>
</dbReference>
<dbReference type="GO" id="GO:0005524">
    <property type="term" value="F:ATP binding"/>
    <property type="evidence" value="ECO:0007669"/>
    <property type="project" value="UniProtKB-KW"/>
</dbReference>
<evidence type="ECO:0000313" key="18">
    <source>
        <dbReference type="Proteomes" id="UP000553442"/>
    </source>
</evidence>
<evidence type="ECO:0000256" key="6">
    <source>
        <dbReference type="ARBA" id="ARBA00022692"/>
    </source>
</evidence>
<organism evidence="17 18">
    <name type="scientific">Halomonas campaniensis</name>
    <dbReference type="NCBI Taxonomy" id="213554"/>
    <lineage>
        <taxon>Bacteria</taxon>
        <taxon>Pseudomonadati</taxon>
        <taxon>Pseudomonadota</taxon>
        <taxon>Gammaproteobacteria</taxon>
        <taxon>Oceanospirillales</taxon>
        <taxon>Halomonadaceae</taxon>
        <taxon>Halomonas</taxon>
    </lineage>
</organism>
<dbReference type="RefSeq" id="WP_183334224.1">
    <property type="nucleotide sequence ID" value="NZ_JACHZF010000037.1"/>
</dbReference>
<dbReference type="GO" id="GO:0004713">
    <property type="term" value="F:protein tyrosine kinase activity"/>
    <property type="evidence" value="ECO:0007669"/>
    <property type="project" value="UniProtKB-KW"/>
</dbReference>
<evidence type="ECO:0000256" key="8">
    <source>
        <dbReference type="ARBA" id="ARBA00022777"/>
    </source>
</evidence>
<dbReference type="EC" id="2.7.10.-" evidence="17"/>
<evidence type="ECO:0000256" key="1">
    <source>
        <dbReference type="ARBA" id="ARBA00004429"/>
    </source>
</evidence>
<evidence type="ECO:0000256" key="11">
    <source>
        <dbReference type="ARBA" id="ARBA00023136"/>
    </source>
</evidence>
<keyword evidence="7" id="KW-0547">Nucleotide-binding</keyword>
<dbReference type="Pfam" id="PF02706">
    <property type="entry name" value="Wzz"/>
    <property type="match status" value="1"/>
</dbReference>
<feature type="coiled-coil region" evidence="14">
    <location>
        <begin position="275"/>
        <end position="391"/>
    </location>
</feature>
<keyword evidence="10 15" id="KW-1133">Transmembrane helix</keyword>
<evidence type="ECO:0000256" key="5">
    <source>
        <dbReference type="ARBA" id="ARBA00022679"/>
    </source>
</evidence>
<keyword evidence="6 15" id="KW-0812">Transmembrane</keyword>
<dbReference type="PANTHER" id="PTHR32309">
    <property type="entry name" value="TYROSINE-PROTEIN KINASE"/>
    <property type="match status" value="1"/>
</dbReference>
<dbReference type="SUPFAM" id="SSF52540">
    <property type="entry name" value="P-loop containing nucleoside triphosphate hydrolases"/>
    <property type="match status" value="1"/>
</dbReference>
<evidence type="ECO:0000259" key="16">
    <source>
        <dbReference type="SMART" id="SM00382"/>
    </source>
</evidence>
<dbReference type="PANTHER" id="PTHR32309:SF32">
    <property type="entry name" value="TYROSINE-PROTEIN KINASE ETK-RELATED"/>
    <property type="match status" value="1"/>
</dbReference>
<keyword evidence="4" id="KW-0997">Cell inner membrane</keyword>
<evidence type="ECO:0000256" key="10">
    <source>
        <dbReference type="ARBA" id="ARBA00022989"/>
    </source>
</evidence>
<sequence>MTESSNTAPLHSAPADDEIDLGHLFGLLLDHKWLIIAITFVFAMAGAGYALIATPVYQADALVQVERRSSISPLGDLANVFGEDTDSRTSAEVQILRSRMVLGQVVDRLELDTVVTPASLPMVGDALRRRGIERPGFMEGGAAVWAGEHLEVGRFEVSDALRGEPLTLESLGEGRYRLLMEGRELGMGRRGDLVHFANGQIELRVAELSAPAGARFTLTKRTRAAAIRGLADRLRVSEVGGGRSTSTGMLSLTLTGTDTHEIKHALDTVVEVFLLQNVERQSAEAEQSLAFLEEQAPELRAQLSAAEDRLNDYRVDMDSVDLSSESRAAIEQFIEIERQLNELEFQEAELAQRFTRDHPSYQALLRQKRYLQEERAELNQRVNQLPAAQQEVVRLTRDVEVTQAIYVNVLNKVQELQVAKAGTVGNVRIIDDALVAPGPIEPRKPLIVVLATLLGGMLSVGIVLVRGLLRRGVESPEQLEQAGMAVYATVPLSDAQQKLVKRIKRRRERKASAVVAGVLAEKAPADTAVEALRSLRTSLHFAMLEATDKRLMITGPSPGIGKSFVSVNLAAVCAQAGQRVLVVDADMRKGHVHHAFGGKGDQGLSELLSGKVELDSVLRESEVSGLHYVARGMVPPNPSELLTGERFSRFLAQAEERFDLVILDTPPVLAVTDAAIVGRQCGSTLVVVRHGLNPVKEVQLAHRRLESGGVAPRGVILNAMERRAATSYGYGYYQYSYR</sequence>
<gene>
    <name evidence="17" type="ORF">BDK63_003463</name>
</gene>
<dbReference type="InterPro" id="IPR005702">
    <property type="entry name" value="Wzc-like_C"/>
</dbReference>
<evidence type="ECO:0000256" key="4">
    <source>
        <dbReference type="ARBA" id="ARBA00022519"/>
    </source>
</evidence>
<protein>
    <submittedName>
        <fullName evidence="17">Tyrosine-protein kinase Etk/Wzc</fullName>
        <ecNumber evidence="17">2.7.10.-</ecNumber>
    </submittedName>
</protein>
<comment type="similarity">
    <text evidence="2">Belongs to the etk/wzc family.</text>
</comment>
<keyword evidence="8 17" id="KW-0418">Kinase</keyword>
<comment type="caution">
    <text evidence="17">The sequence shown here is derived from an EMBL/GenBank/DDBJ whole genome shotgun (WGS) entry which is preliminary data.</text>
</comment>
<evidence type="ECO:0000256" key="2">
    <source>
        <dbReference type="ARBA" id="ARBA00008883"/>
    </source>
</evidence>
<reference evidence="17 18" key="1">
    <citation type="submission" date="2020-08" db="EMBL/GenBank/DDBJ databases">
        <title>Genomic Encyclopedia of Archaeal and Bacterial Type Strains, Phase II (KMG-II): from individual species to whole genera.</title>
        <authorList>
            <person name="Goeker M."/>
        </authorList>
    </citation>
    <scope>NUCLEOTIDE SEQUENCE [LARGE SCALE GENOMIC DNA]</scope>
    <source>
        <strain evidence="17 18">5AG</strain>
    </source>
</reference>
<dbReference type="Gene3D" id="3.40.50.300">
    <property type="entry name" value="P-loop containing nucleotide triphosphate hydrolases"/>
    <property type="match status" value="1"/>
</dbReference>
<evidence type="ECO:0000256" key="13">
    <source>
        <dbReference type="ARBA" id="ARBA00053015"/>
    </source>
</evidence>
<evidence type="ECO:0000256" key="15">
    <source>
        <dbReference type="SAM" id="Phobius"/>
    </source>
</evidence>
<comment type="catalytic activity">
    <reaction evidence="13">
        <text>L-tyrosyl-[protein] + ATP = O-phospho-L-tyrosyl-[protein] + ADP + H(+)</text>
        <dbReference type="Rhea" id="RHEA:10596"/>
        <dbReference type="Rhea" id="RHEA-COMP:10136"/>
        <dbReference type="Rhea" id="RHEA-COMP:20101"/>
        <dbReference type="ChEBI" id="CHEBI:15378"/>
        <dbReference type="ChEBI" id="CHEBI:30616"/>
        <dbReference type="ChEBI" id="CHEBI:46858"/>
        <dbReference type="ChEBI" id="CHEBI:61978"/>
        <dbReference type="ChEBI" id="CHEBI:456216"/>
    </reaction>
</comment>
<dbReference type="Proteomes" id="UP000553442">
    <property type="component" value="Unassembled WGS sequence"/>
</dbReference>
<dbReference type="GO" id="GO:0042802">
    <property type="term" value="F:identical protein binding"/>
    <property type="evidence" value="ECO:0007669"/>
    <property type="project" value="UniProtKB-ARBA"/>
</dbReference>
<keyword evidence="3" id="KW-1003">Cell membrane</keyword>
<keyword evidence="14" id="KW-0175">Coiled coil</keyword>
<feature type="transmembrane region" description="Helical" evidence="15">
    <location>
        <begin position="446"/>
        <end position="469"/>
    </location>
</feature>
<dbReference type="GO" id="GO:0005886">
    <property type="term" value="C:plasma membrane"/>
    <property type="evidence" value="ECO:0007669"/>
    <property type="project" value="UniProtKB-SubCell"/>
</dbReference>